<name>A0A419F087_9BACT</name>
<protein>
    <submittedName>
        <fullName evidence="1">Methyltransferase domain-containing protein</fullName>
    </submittedName>
</protein>
<dbReference type="GO" id="GO:0032259">
    <property type="term" value="P:methylation"/>
    <property type="evidence" value="ECO:0007669"/>
    <property type="project" value="UniProtKB-KW"/>
</dbReference>
<dbReference type="PANTHER" id="PTHR43591:SF24">
    <property type="entry name" value="2-METHOXY-6-POLYPRENYL-1,4-BENZOQUINOL METHYLASE, MITOCHONDRIAL"/>
    <property type="match status" value="1"/>
</dbReference>
<dbReference type="EMBL" id="QZKI01000061">
    <property type="protein sequence ID" value="RJP71208.1"/>
    <property type="molecule type" value="Genomic_DNA"/>
</dbReference>
<gene>
    <name evidence="1" type="ORF">C4532_07795</name>
</gene>
<comment type="caution">
    <text evidence="1">The sequence shown here is derived from an EMBL/GenBank/DDBJ whole genome shotgun (WGS) entry which is preliminary data.</text>
</comment>
<evidence type="ECO:0000313" key="1">
    <source>
        <dbReference type="EMBL" id="RJP71208.1"/>
    </source>
</evidence>
<dbReference type="InterPro" id="IPR029063">
    <property type="entry name" value="SAM-dependent_MTases_sf"/>
</dbReference>
<dbReference type="PANTHER" id="PTHR43591">
    <property type="entry name" value="METHYLTRANSFERASE"/>
    <property type="match status" value="1"/>
</dbReference>
<dbReference type="Pfam" id="PF01209">
    <property type="entry name" value="Ubie_methyltran"/>
    <property type="match status" value="1"/>
</dbReference>
<dbReference type="CDD" id="cd02440">
    <property type="entry name" value="AdoMet_MTases"/>
    <property type="match status" value="1"/>
</dbReference>
<evidence type="ECO:0000313" key="2">
    <source>
        <dbReference type="Proteomes" id="UP000285961"/>
    </source>
</evidence>
<proteinExistence type="predicted"/>
<keyword evidence="1" id="KW-0808">Transferase</keyword>
<dbReference type="AlphaFoldDB" id="A0A419F087"/>
<keyword evidence="1" id="KW-0489">Methyltransferase</keyword>
<dbReference type="Gene3D" id="3.40.50.150">
    <property type="entry name" value="Vaccinia Virus protein VP39"/>
    <property type="match status" value="1"/>
</dbReference>
<sequence length="279" mass="31073">MNLFASEILSIFLPANQICGDLAHGCRLACLLPLSPGGVVQHEPGHDEKSSGILAIGNRTGTLSRAHIMSRNFRRKYYDIFSRFYDSFVALHSGDRGGVIREEFSAKIGLREGDSVLDICTGTGSLLLSLHRHVGVEGRVLGIDFSMGMLQAAKAKTASHPNIHLVQADAAELPFKQEKLNLVTCSHAFYELKGDTRDKCLREVSRVLKVGGRFLMMEHDVPKNFFIRFLFYLRIFSMGSRKALAILKSEEMVFRESFASVVRTTTETGRSKIFICQKA</sequence>
<dbReference type="Proteomes" id="UP000285961">
    <property type="component" value="Unassembled WGS sequence"/>
</dbReference>
<dbReference type="GO" id="GO:0008168">
    <property type="term" value="F:methyltransferase activity"/>
    <property type="evidence" value="ECO:0007669"/>
    <property type="project" value="UniProtKB-KW"/>
</dbReference>
<reference evidence="1 2" key="1">
    <citation type="journal article" date="2017" name="ISME J.">
        <title>Energy and carbon metabolisms in a deep terrestrial subsurface fluid microbial community.</title>
        <authorList>
            <person name="Momper L."/>
            <person name="Jungbluth S.P."/>
            <person name="Lee M.D."/>
            <person name="Amend J.P."/>
        </authorList>
    </citation>
    <scope>NUCLEOTIDE SEQUENCE [LARGE SCALE GENOMIC DNA]</scope>
    <source>
        <strain evidence="1">SURF_17</strain>
    </source>
</reference>
<accession>A0A419F087</accession>
<organism evidence="1 2">
    <name type="scientific">Candidatus Abyssobacteria bacterium SURF_17</name>
    <dbReference type="NCBI Taxonomy" id="2093361"/>
    <lineage>
        <taxon>Bacteria</taxon>
        <taxon>Pseudomonadati</taxon>
        <taxon>Candidatus Hydrogenedentota</taxon>
        <taxon>Candidatus Abyssobacteria</taxon>
    </lineage>
</organism>
<dbReference type="SUPFAM" id="SSF53335">
    <property type="entry name" value="S-adenosyl-L-methionine-dependent methyltransferases"/>
    <property type="match status" value="1"/>
</dbReference>